<sequence length="202" mass="21622">MPTSEAVAYAELAVIDDPVVAAALLDPKRALVLSALQESGSATTVAAAIGLTRQQVNYHLRVLEAQGLAVEVGTRQRRGLTERVVRATARGYVVSPAVLGTLGADPRRMDRLSARYLIALAARVVREVAALMRAADGAGKQLPTLSLDTDLRFATPADRAAFTAELAESLRMLAAKYHDEGSPTGRWHRVLVAAYPKPPEEE</sequence>
<proteinExistence type="predicted"/>
<organism evidence="1 2">
    <name type="scientific">Microlunatus phosphovorus (strain ATCC 700054 / DSM 10555 / JCM 9379 / NBRC 101784 / NCIMB 13414 / VKM Ac-1990 / NM-1)</name>
    <dbReference type="NCBI Taxonomy" id="1032480"/>
    <lineage>
        <taxon>Bacteria</taxon>
        <taxon>Bacillati</taxon>
        <taxon>Actinomycetota</taxon>
        <taxon>Actinomycetes</taxon>
        <taxon>Propionibacteriales</taxon>
        <taxon>Propionibacteriaceae</taxon>
        <taxon>Microlunatus</taxon>
    </lineage>
</organism>
<dbReference type="InterPro" id="IPR011991">
    <property type="entry name" value="ArsR-like_HTH"/>
</dbReference>
<dbReference type="InterPro" id="IPR036390">
    <property type="entry name" value="WH_DNA-bd_sf"/>
</dbReference>
<dbReference type="EMBL" id="AP012204">
    <property type="protein sequence ID" value="BAK33719.1"/>
    <property type="molecule type" value="Genomic_DNA"/>
</dbReference>
<name>F5XL31_MICPN</name>
<dbReference type="Proteomes" id="UP000007947">
    <property type="component" value="Chromosome"/>
</dbReference>
<dbReference type="Pfam" id="PF12840">
    <property type="entry name" value="HTH_20"/>
    <property type="match status" value="1"/>
</dbReference>
<dbReference type="HOGENOM" id="CLU_097480_0_0_11"/>
<dbReference type="Gene3D" id="1.10.10.10">
    <property type="entry name" value="Winged helix-like DNA-binding domain superfamily/Winged helix DNA-binding domain"/>
    <property type="match status" value="1"/>
</dbReference>
<dbReference type="SUPFAM" id="SSF46785">
    <property type="entry name" value="Winged helix' DNA-binding domain"/>
    <property type="match status" value="1"/>
</dbReference>
<reference evidence="1 2" key="1">
    <citation type="submission" date="2011-05" db="EMBL/GenBank/DDBJ databases">
        <title>Whole genome sequence of Microlunatus phosphovorus NM-1.</title>
        <authorList>
            <person name="Hosoyama A."/>
            <person name="Sasaki K."/>
            <person name="Harada T."/>
            <person name="Igarashi R."/>
            <person name="Kawakoshi A."/>
            <person name="Sasagawa M."/>
            <person name="Fukada J."/>
            <person name="Nakamura S."/>
            <person name="Katano Y."/>
            <person name="Hanada S."/>
            <person name="Kamagata Y."/>
            <person name="Nakamura N."/>
            <person name="Yamazaki S."/>
            <person name="Fujita N."/>
        </authorList>
    </citation>
    <scope>NUCLEOTIDE SEQUENCE [LARGE SCALE GENOMIC DNA]</scope>
    <source>
        <strain evidence="2">ATCC 700054 / DSM 10555 / JCM 9379 / NBRC 101784 / NCIMB 13414 / VKM Ac-1990 / NM-1</strain>
    </source>
</reference>
<evidence type="ECO:0000313" key="1">
    <source>
        <dbReference type="EMBL" id="BAK33719.1"/>
    </source>
</evidence>
<evidence type="ECO:0000313" key="2">
    <source>
        <dbReference type="Proteomes" id="UP000007947"/>
    </source>
</evidence>
<accession>F5XL31</accession>
<dbReference type="AlphaFoldDB" id="F5XL31"/>
<gene>
    <name evidence="1" type="ordered locus">MLP_07050</name>
</gene>
<dbReference type="eggNOG" id="COG0640">
    <property type="taxonomic scope" value="Bacteria"/>
</dbReference>
<dbReference type="RefSeq" id="WP_013861608.1">
    <property type="nucleotide sequence ID" value="NC_015635.1"/>
</dbReference>
<dbReference type="InterPro" id="IPR036388">
    <property type="entry name" value="WH-like_DNA-bd_sf"/>
</dbReference>
<dbReference type="CDD" id="cd00090">
    <property type="entry name" value="HTH_ARSR"/>
    <property type="match status" value="1"/>
</dbReference>
<dbReference type="OrthoDB" id="9788770at2"/>
<dbReference type="KEGG" id="mph:MLP_07050"/>
<protein>
    <recommendedName>
        <fullName evidence="3">ArsR family transcriptional regulator</fullName>
    </recommendedName>
</protein>
<dbReference type="STRING" id="1032480.MLP_07050"/>
<keyword evidence="2" id="KW-1185">Reference proteome</keyword>
<evidence type="ECO:0008006" key="3">
    <source>
        <dbReference type="Google" id="ProtNLM"/>
    </source>
</evidence>